<gene>
    <name evidence="1" type="ORF">Patl1_32789</name>
</gene>
<dbReference type="Proteomes" id="UP001164250">
    <property type="component" value="Chromosome 9"/>
</dbReference>
<comment type="caution">
    <text evidence="1">The sequence shown here is derived from an EMBL/GenBank/DDBJ whole genome shotgun (WGS) entry which is preliminary data.</text>
</comment>
<sequence length="55" mass="6640">MPTFHIDTQRDIVLATMAIHNYIRKKNTPDMAFQVAENETYVFIRWRRSTLVGWR</sequence>
<evidence type="ECO:0000313" key="2">
    <source>
        <dbReference type="Proteomes" id="UP001164250"/>
    </source>
</evidence>
<name>A0ACC1AQ25_9ROSI</name>
<organism evidence="1 2">
    <name type="scientific">Pistacia atlantica</name>
    <dbReference type="NCBI Taxonomy" id="434234"/>
    <lineage>
        <taxon>Eukaryota</taxon>
        <taxon>Viridiplantae</taxon>
        <taxon>Streptophyta</taxon>
        <taxon>Embryophyta</taxon>
        <taxon>Tracheophyta</taxon>
        <taxon>Spermatophyta</taxon>
        <taxon>Magnoliopsida</taxon>
        <taxon>eudicotyledons</taxon>
        <taxon>Gunneridae</taxon>
        <taxon>Pentapetalae</taxon>
        <taxon>rosids</taxon>
        <taxon>malvids</taxon>
        <taxon>Sapindales</taxon>
        <taxon>Anacardiaceae</taxon>
        <taxon>Pistacia</taxon>
    </lineage>
</organism>
<evidence type="ECO:0000313" key="1">
    <source>
        <dbReference type="EMBL" id="KAJ0088680.1"/>
    </source>
</evidence>
<reference evidence="2" key="1">
    <citation type="journal article" date="2023" name="G3 (Bethesda)">
        <title>Genome assembly and association tests identify interacting loci associated with vigor, precocity, and sex in interspecific pistachio rootstocks.</title>
        <authorList>
            <person name="Palmer W."/>
            <person name="Jacygrad E."/>
            <person name="Sagayaradj S."/>
            <person name="Cavanaugh K."/>
            <person name="Han R."/>
            <person name="Bertier L."/>
            <person name="Beede B."/>
            <person name="Kafkas S."/>
            <person name="Golino D."/>
            <person name="Preece J."/>
            <person name="Michelmore R."/>
        </authorList>
    </citation>
    <scope>NUCLEOTIDE SEQUENCE [LARGE SCALE GENOMIC DNA]</scope>
</reference>
<accession>A0ACC1AQ25</accession>
<protein>
    <submittedName>
        <fullName evidence="1">Uncharacterized protein</fullName>
    </submittedName>
</protein>
<proteinExistence type="predicted"/>
<dbReference type="EMBL" id="CM047905">
    <property type="protein sequence ID" value="KAJ0088680.1"/>
    <property type="molecule type" value="Genomic_DNA"/>
</dbReference>
<keyword evidence="2" id="KW-1185">Reference proteome</keyword>